<evidence type="ECO:0000313" key="2">
    <source>
        <dbReference type="EMBL" id="SHJ07160.1"/>
    </source>
</evidence>
<sequence>MKKNIFIIFILIIYIGFIGNLTCYAKENEKVLLIYNETSYMTILPMLYHVGFDVSIVNDNNFVNTLINKFDKVIYYSEKSKGKSEILNYINENRKKFISIEIDMYNYSDISMHEKDGNLYVNNFTSTDILKNAILSEYIHNFYKVKDNDKAEYYIELKDINANYDYKILENKLKVLEDYAENTILSINPFLVQNGIEYKIINNNELLQLLIKAQKQGFIIAMENNIYIDDIRSSFTDYSYYEKDMMPDRREAVYSFANSRINKVLEELSSLGLFPVIVSFSDNVNESMIDKKYNSEMLFKENLKHFPLAISSEDLGYNFFDYNLNGDVVSGKKIILDKNNISLLEAFIDRVNLKKRGVFYIEVRENTELGSLESILNKLNNKGIKRKDFSYIKGTIKVDKKSYDVKNAKAVVSDEFLTYVKDKLEEEKRSGVGGFNTAFFYTSIIFASFILIAVIIFLYITLRGRKKRKKNLFKE</sequence>
<keyword evidence="3" id="KW-1185">Reference proteome</keyword>
<proteinExistence type="predicted"/>
<dbReference type="AlphaFoldDB" id="A0A1M6GB24"/>
<feature type="transmembrane region" description="Helical" evidence="1">
    <location>
        <begin position="438"/>
        <end position="462"/>
    </location>
</feature>
<dbReference type="EMBL" id="FQZB01000006">
    <property type="protein sequence ID" value="SHJ07160.1"/>
    <property type="molecule type" value="Genomic_DNA"/>
</dbReference>
<dbReference type="Proteomes" id="UP000184310">
    <property type="component" value="Unassembled WGS sequence"/>
</dbReference>
<accession>A0A1M6GB24</accession>
<keyword evidence="1" id="KW-0812">Transmembrane</keyword>
<dbReference type="STRING" id="1121302.SAMN02745163_01235"/>
<evidence type="ECO:0000313" key="3">
    <source>
        <dbReference type="Proteomes" id="UP000184310"/>
    </source>
</evidence>
<reference evidence="2 3" key="1">
    <citation type="submission" date="2016-11" db="EMBL/GenBank/DDBJ databases">
        <authorList>
            <person name="Jaros S."/>
            <person name="Januszkiewicz K."/>
            <person name="Wedrychowicz H."/>
        </authorList>
    </citation>
    <scope>NUCLEOTIDE SEQUENCE [LARGE SCALE GENOMIC DNA]</scope>
    <source>
        <strain evidence="2 3">DSM 21758</strain>
    </source>
</reference>
<keyword evidence="1" id="KW-1133">Transmembrane helix</keyword>
<name>A0A1M6GB24_9CLOT</name>
<organism evidence="2 3">
    <name type="scientific">Clostridium cavendishii DSM 21758</name>
    <dbReference type="NCBI Taxonomy" id="1121302"/>
    <lineage>
        <taxon>Bacteria</taxon>
        <taxon>Bacillati</taxon>
        <taxon>Bacillota</taxon>
        <taxon>Clostridia</taxon>
        <taxon>Eubacteriales</taxon>
        <taxon>Clostridiaceae</taxon>
        <taxon>Clostridium</taxon>
    </lineage>
</organism>
<keyword evidence="1" id="KW-0472">Membrane</keyword>
<evidence type="ECO:0000256" key="1">
    <source>
        <dbReference type="SAM" id="Phobius"/>
    </source>
</evidence>
<protein>
    <submittedName>
        <fullName evidence="2">Uncharacterized protein</fullName>
    </submittedName>
</protein>
<dbReference type="RefSeq" id="WP_143152458.1">
    <property type="nucleotide sequence ID" value="NZ_FQZB01000006.1"/>
</dbReference>
<gene>
    <name evidence="2" type="ORF">SAMN02745163_01235</name>
</gene>